<dbReference type="Proteomes" id="UP001230253">
    <property type="component" value="Unassembled WGS sequence"/>
</dbReference>
<sequence length="98" mass="10102">MSLSQWLLIAGLAVATFATRLLGFLAGDRLRQSRFAFVLDDLPGLIVVALVASSLAGTEPKTWIAAALAVAIAWVSNNVVVTMGGGLAAYVALGLFIG</sequence>
<keyword evidence="1" id="KW-0812">Transmembrane</keyword>
<keyword evidence="1" id="KW-1133">Transmembrane helix</keyword>
<evidence type="ECO:0000313" key="3">
    <source>
        <dbReference type="Proteomes" id="UP001230253"/>
    </source>
</evidence>
<feature type="transmembrane region" description="Helical" evidence="1">
    <location>
        <begin position="37"/>
        <end position="57"/>
    </location>
</feature>
<organism evidence="2 3">
    <name type="scientific">Rhodopseudomonas julia</name>
    <dbReference type="NCBI Taxonomy" id="200617"/>
    <lineage>
        <taxon>Bacteria</taxon>
        <taxon>Pseudomonadati</taxon>
        <taxon>Pseudomonadota</taxon>
        <taxon>Alphaproteobacteria</taxon>
        <taxon>Hyphomicrobiales</taxon>
        <taxon>Nitrobacteraceae</taxon>
        <taxon>Rhodopseudomonas</taxon>
    </lineage>
</organism>
<keyword evidence="1" id="KW-0472">Membrane</keyword>
<feature type="transmembrane region" description="Helical" evidence="1">
    <location>
        <begin position="63"/>
        <end position="96"/>
    </location>
</feature>
<reference evidence="2 3" key="1">
    <citation type="submission" date="2023-07" db="EMBL/GenBank/DDBJ databases">
        <title>Genomic Encyclopedia of Type Strains, Phase IV (KMG-IV): sequencing the most valuable type-strain genomes for metagenomic binning, comparative biology and taxonomic classification.</title>
        <authorList>
            <person name="Goeker M."/>
        </authorList>
    </citation>
    <scope>NUCLEOTIDE SEQUENCE [LARGE SCALE GENOMIC DNA]</scope>
    <source>
        <strain evidence="2 3">DSM 11549</strain>
    </source>
</reference>
<gene>
    <name evidence="2" type="ORF">J2R99_000403</name>
</gene>
<keyword evidence="3" id="KW-1185">Reference proteome</keyword>
<accession>A0ABU0C220</accession>
<dbReference type="InterPro" id="IPR008407">
    <property type="entry name" value="Brnchd-chn_aa_trnsp_AzlD"/>
</dbReference>
<dbReference type="RefSeq" id="WP_307152829.1">
    <property type="nucleotide sequence ID" value="NZ_JAUSUK010000001.1"/>
</dbReference>
<feature type="transmembrane region" description="Helical" evidence="1">
    <location>
        <begin position="6"/>
        <end position="25"/>
    </location>
</feature>
<dbReference type="Pfam" id="PF05437">
    <property type="entry name" value="AzlD"/>
    <property type="match status" value="1"/>
</dbReference>
<name>A0ABU0C220_9BRAD</name>
<evidence type="ECO:0000256" key="1">
    <source>
        <dbReference type="SAM" id="Phobius"/>
    </source>
</evidence>
<dbReference type="EMBL" id="JAUSUK010000001">
    <property type="protein sequence ID" value="MDQ0324554.1"/>
    <property type="molecule type" value="Genomic_DNA"/>
</dbReference>
<proteinExistence type="predicted"/>
<protein>
    <submittedName>
        <fullName evidence="2">Membrane protein</fullName>
    </submittedName>
</protein>
<comment type="caution">
    <text evidence="2">The sequence shown here is derived from an EMBL/GenBank/DDBJ whole genome shotgun (WGS) entry which is preliminary data.</text>
</comment>
<evidence type="ECO:0000313" key="2">
    <source>
        <dbReference type="EMBL" id="MDQ0324554.1"/>
    </source>
</evidence>